<feature type="compositionally biased region" description="Gly residues" evidence="1">
    <location>
        <begin position="192"/>
        <end position="206"/>
    </location>
</feature>
<feature type="region of interest" description="Disordered" evidence="1">
    <location>
        <begin position="26"/>
        <end position="57"/>
    </location>
</feature>
<name>C0P9D1_MAIZE</name>
<organism evidence="3">
    <name type="scientific">Zea mays</name>
    <name type="common">Maize</name>
    <dbReference type="NCBI Taxonomy" id="4577"/>
    <lineage>
        <taxon>Eukaryota</taxon>
        <taxon>Viridiplantae</taxon>
        <taxon>Streptophyta</taxon>
        <taxon>Embryophyta</taxon>
        <taxon>Tracheophyta</taxon>
        <taxon>Spermatophyta</taxon>
        <taxon>Magnoliopsida</taxon>
        <taxon>Liliopsida</taxon>
        <taxon>Poales</taxon>
        <taxon>Poaceae</taxon>
        <taxon>PACMAD clade</taxon>
        <taxon>Panicoideae</taxon>
        <taxon>Andropogonodae</taxon>
        <taxon>Andropogoneae</taxon>
        <taxon>Tripsacinae</taxon>
        <taxon>Zea</taxon>
    </lineage>
</organism>
<feature type="transmembrane region" description="Helical" evidence="2">
    <location>
        <begin position="92"/>
        <end position="115"/>
    </location>
</feature>
<proteinExistence type="evidence at transcript level"/>
<evidence type="ECO:0000256" key="2">
    <source>
        <dbReference type="SAM" id="Phobius"/>
    </source>
</evidence>
<evidence type="ECO:0000256" key="1">
    <source>
        <dbReference type="SAM" id="MobiDB-lite"/>
    </source>
</evidence>
<protein>
    <submittedName>
        <fullName evidence="3">Uncharacterized protein</fullName>
    </submittedName>
</protein>
<reference evidence="3" key="1">
    <citation type="journal article" date="2009" name="PLoS Genet.">
        <title>Sequencing, mapping, and analysis of 27,455 maize full-length cDNAs.</title>
        <authorList>
            <person name="Soderlund C."/>
            <person name="Descour A."/>
            <person name="Kudrna D."/>
            <person name="Bomhoff M."/>
            <person name="Boyd L."/>
            <person name="Currie J."/>
            <person name="Angelova A."/>
            <person name="Collura K."/>
            <person name="Wissotski M."/>
            <person name="Ashley E."/>
            <person name="Morrow D."/>
            <person name="Fernandes J."/>
            <person name="Walbot V."/>
            <person name="Yu Y."/>
        </authorList>
    </citation>
    <scope>NUCLEOTIDE SEQUENCE</scope>
    <source>
        <strain evidence="3">B73</strain>
    </source>
</reference>
<accession>C0P9D1</accession>
<dbReference type="AlphaFoldDB" id="C0P9D1"/>
<dbReference type="EMBL" id="BT064900">
    <property type="protein sequence ID" value="ACN30776.1"/>
    <property type="molecule type" value="mRNA"/>
</dbReference>
<feature type="region of interest" description="Disordered" evidence="1">
    <location>
        <begin position="188"/>
        <end position="240"/>
    </location>
</feature>
<reference evidence="3" key="2">
    <citation type="submission" date="2012-06" db="EMBL/GenBank/DDBJ databases">
        <authorList>
            <person name="Yu Y."/>
            <person name="Currie J."/>
            <person name="Lomeli R."/>
            <person name="Angelova A."/>
            <person name="Collura K."/>
            <person name="Wissotski M."/>
            <person name="Campos D."/>
            <person name="Kudrna D."/>
            <person name="Golser W."/>
            <person name="Ashely E."/>
            <person name="Descour A."/>
            <person name="Fernandes J."/>
            <person name="Soderlund C."/>
            <person name="Walbot V."/>
        </authorList>
    </citation>
    <scope>NUCLEOTIDE SEQUENCE</scope>
    <source>
        <strain evidence="3">B73</strain>
    </source>
</reference>
<sequence>MANKKLGAEVADVEVDPRLLAHGRRRDVGLAPRAPRVAPGDEHVQEAPGARRGHHPAAAGGRVAVVALLHAAAAPLHGGRGHGRRRRGGARAAVLLLLLGVVVVRMGGLLLPAALEPLQGRLHLLDGAHAAVRRRGAGAGAARGGWRWRWRRRRRRRQGAGLRRRRDREQVEVHRRWRARVLLLRHPPGHGAIPGGRVPGVAGGGAPAEKVPCDELRRPPTVGSPRHEPQRLGRHLPSRF</sequence>
<keyword evidence="2" id="KW-1133">Transmembrane helix</keyword>
<evidence type="ECO:0000313" key="3">
    <source>
        <dbReference type="EMBL" id="ACN30776.1"/>
    </source>
</evidence>
<keyword evidence="2" id="KW-0472">Membrane</keyword>
<keyword evidence="2" id="KW-0812">Transmembrane</keyword>